<proteinExistence type="predicted"/>
<dbReference type="InterPro" id="IPR002156">
    <property type="entry name" value="RNaseH_domain"/>
</dbReference>
<gene>
    <name evidence="3" type="ORF">Cni_G06656</name>
</gene>
<keyword evidence="4" id="KW-1185">Reference proteome</keyword>
<evidence type="ECO:0000313" key="4">
    <source>
        <dbReference type="Proteomes" id="UP001327560"/>
    </source>
</evidence>
<accession>A0AAQ3JYY5</accession>
<dbReference type="CDD" id="cd06222">
    <property type="entry name" value="RNase_H_like"/>
    <property type="match status" value="1"/>
</dbReference>
<evidence type="ECO:0000259" key="1">
    <source>
        <dbReference type="Pfam" id="PF13456"/>
    </source>
</evidence>
<feature type="domain" description="RNase H type-1" evidence="1">
    <location>
        <begin position="397"/>
        <end position="453"/>
    </location>
</feature>
<reference evidence="3 4" key="1">
    <citation type="submission" date="2023-10" db="EMBL/GenBank/DDBJ databases">
        <title>Chromosome-scale genome assembly provides insights into flower coloration mechanisms of Canna indica.</title>
        <authorList>
            <person name="Li C."/>
        </authorList>
    </citation>
    <scope>NUCLEOTIDE SEQUENCE [LARGE SCALE GENOMIC DNA]</scope>
    <source>
        <tissue evidence="3">Flower</tissue>
    </source>
</reference>
<protein>
    <recommendedName>
        <fullName evidence="5">Reverse transcriptase zinc-binding domain-containing protein</fullName>
    </recommendedName>
</protein>
<dbReference type="Pfam" id="PF13456">
    <property type="entry name" value="RVT_3"/>
    <property type="match status" value="1"/>
</dbReference>
<sequence>MVKCCKKSCSYIKEVMNLYALYTNQKINFNKSECFFPSAYPKAKKEAICELLGIEGSPLPLKYLGDYINKGKIPVNIQRQMISKAKNKLECWASKNVSQAGKIVLLNLVINSIPMHTLATTWIIDGVVKDYEKLARRCFWKSGSSKKGFHLVSWKKVSLSGLKGGLGIRDLKLVKVSIHAKILLALLNKKNVSWATLLNQRYKSIHPWTKNYGKNKNWAVKGIFTAMFMLRDGLKKRIGNGCETNVWSDPWIECLPLERWPTFINMEMINEVHKVSDLINDKEWNLVLIKQDDEKAFDTPFEWRRLWNLKVLPKVKVFIWKLVQGKLPTSCLLSKRSNIPEHCCFVCNKEMDNADHIFFKCAYANRLWTALESILGSDRNCRYWIYYDAAWVDPTKKSDCKFAIDILKRSSKPPWYVKSLVVDILHLVEILEVCSWCFIKREDNMMAHYLAKAGLIDMEIATDNTKIWSCYGDSTSSATSWRCFLNNCYMVASPKLLYFKLHANSLINGYQCFSNVLFNPVIGNVMAPVNADVSVTISNKIMAA</sequence>
<dbReference type="AlphaFoldDB" id="A0AAQ3JYY5"/>
<dbReference type="PANTHER" id="PTHR33116:SF78">
    <property type="entry name" value="OS12G0587133 PROTEIN"/>
    <property type="match status" value="1"/>
</dbReference>
<dbReference type="EMBL" id="CP136891">
    <property type="protein sequence ID" value="WOK97948.1"/>
    <property type="molecule type" value="Genomic_DNA"/>
</dbReference>
<dbReference type="Pfam" id="PF13966">
    <property type="entry name" value="zf-RVT"/>
    <property type="match status" value="1"/>
</dbReference>
<organism evidence="3 4">
    <name type="scientific">Canna indica</name>
    <name type="common">Indian-shot</name>
    <dbReference type="NCBI Taxonomy" id="4628"/>
    <lineage>
        <taxon>Eukaryota</taxon>
        <taxon>Viridiplantae</taxon>
        <taxon>Streptophyta</taxon>
        <taxon>Embryophyta</taxon>
        <taxon>Tracheophyta</taxon>
        <taxon>Spermatophyta</taxon>
        <taxon>Magnoliopsida</taxon>
        <taxon>Liliopsida</taxon>
        <taxon>Zingiberales</taxon>
        <taxon>Cannaceae</taxon>
        <taxon>Canna</taxon>
    </lineage>
</organism>
<dbReference type="GO" id="GO:0004523">
    <property type="term" value="F:RNA-DNA hybrid ribonuclease activity"/>
    <property type="evidence" value="ECO:0007669"/>
    <property type="project" value="InterPro"/>
</dbReference>
<dbReference type="InterPro" id="IPR026960">
    <property type="entry name" value="RVT-Znf"/>
</dbReference>
<dbReference type="GO" id="GO:0003676">
    <property type="term" value="F:nucleic acid binding"/>
    <property type="evidence" value="ECO:0007669"/>
    <property type="project" value="InterPro"/>
</dbReference>
<name>A0AAQ3JYY5_9LILI</name>
<feature type="domain" description="Reverse transcriptase zinc-binding" evidence="2">
    <location>
        <begin position="299"/>
        <end position="368"/>
    </location>
</feature>
<dbReference type="InterPro" id="IPR044730">
    <property type="entry name" value="RNase_H-like_dom_plant"/>
</dbReference>
<dbReference type="Proteomes" id="UP001327560">
    <property type="component" value="Chromosome 2"/>
</dbReference>
<evidence type="ECO:0000259" key="2">
    <source>
        <dbReference type="Pfam" id="PF13966"/>
    </source>
</evidence>
<evidence type="ECO:0008006" key="5">
    <source>
        <dbReference type="Google" id="ProtNLM"/>
    </source>
</evidence>
<evidence type="ECO:0000313" key="3">
    <source>
        <dbReference type="EMBL" id="WOK97948.1"/>
    </source>
</evidence>
<dbReference type="PANTHER" id="PTHR33116">
    <property type="entry name" value="REVERSE TRANSCRIPTASE ZINC-BINDING DOMAIN-CONTAINING PROTEIN-RELATED-RELATED"/>
    <property type="match status" value="1"/>
</dbReference>